<feature type="region of interest" description="Disordered" evidence="1">
    <location>
        <begin position="1"/>
        <end position="20"/>
    </location>
</feature>
<evidence type="ECO:0000313" key="2">
    <source>
        <dbReference type="EMBL" id="CAA6809869.1"/>
    </source>
</evidence>
<protein>
    <submittedName>
        <fullName evidence="2">Uncharacterized protein</fullName>
    </submittedName>
</protein>
<sequence length="339" mass="40062">MKEKTKKRQKRKMKKKSEYSPTPEDLVTYLKYIHSNIDDSRCSIIPKEYQAITLEKANGEFEKYTDHDMQRLKPLEDYLNDVFSKFLADGLRDLFNESVRVGILYSSDQSARVYSTKDNHYAIMYDYTLVMLMKTHLSFMLAYNRPQDVRFCNLGDTENMTQEFYRNEHNKFLKNVMYSRQKPIVYPLFKFEGIARSLLTIEMYTFDFFIIGHELTHIANGDLRPIETESEEIFFQEASYKVNTESHEREYFADLGACSIYFRLIKGLGFDIKKEDAMKSTIDYFVLLHFLGDSFSETHPHPLDRASFLIDSFLGENYNGFLRQEVDRFSPDKESKTNN</sequence>
<accession>A0A6S6SN02</accession>
<evidence type="ECO:0000256" key="1">
    <source>
        <dbReference type="SAM" id="MobiDB-lite"/>
    </source>
</evidence>
<reference evidence="2" key="1">
    <citation type="submission" date="2020-01" db="EMBL/GenBank/DDBJ databases">
        <authorList>
            <person name="Meier V. D."/>
            <person name="Meier V D."/>
        </authorList>
    </citation>
    <scope>NUCLEOTIDE SEQUENCE</scope>
    <source>
        <strain evidence="2">HLG_WM_MAG_01</strain>
    </source>
</reference>
<feature type="compositionally biased region" description="Basic residues" evidence="1">
    <location>
        <begin position="1"/>
        <end position="15"/>
    </location>
</feature>
<organism evidence="2">
    <name type="scientific">uncultured Sulfurovum sp</name>
    <dbReference type="NCBI Taxonomy" id="269237"/>
    <lineage>
        <taxon>Bacteria</taxon>
        <taxon>Pseudomonadati</taxon>
        <taxon>Campylobacterota</taxon>
        <taxon>Epsilonproteobacteria</taxon>
        <taxon>Campylobacterales</taxon>
        <taxon>Sulfurovaceae</taxon>
        <taxon>Sulfurovum</taxon>
        <taxon>environmental samples</taxon>
    </lineage>
</organism>
<dbReference type="AlphaFoldDB" id="A0A6S6SN02"/>
<proteinExistence type="predicted"/>
<gene>
    <name evidence="2" type="ORF">HELGO_WM5</name>
</gene>
<dbReference type="EMBL" id="CACVAS010000058">
    <property type="protein sequence ID" value="CAA6809869.1"/>
    <property type="molecule type" value="Genomic_DNA"/>
</dbReference>
<name>A0A6S6SN02_9BACT</name>